<evidence type="ECO:0008006" key="10">
    <source>
        <dbReference type="Google" id="ProtNLM"/>
    </source>
</evidence>
<dbReference type="PANTHER" id="PTHR46296">
    <property type="entry name" value="BNAA05G37250D PROTEIN"/>
    <property type="match status" value="1"/>
</dbReference>
<dbReference type="CDD" id="cd00030">
    <property type="entry name" value="C2"/>
    <property type="match status" value="2"/>
</dbReference>
<dbReference type="OMA" id="YQGSEAC"/>
<accession>A0A4U6UK21</accession>
<dbReference type="InterPro" id="IPR035892">
    <property type="entry name" value="C2_domain_sf"/>
</dbReference>
<protein>
    <recommendedName>
        <fullName evidence="10">C2 and GRAM domain-containing protein</fullName>
    </recommendedName>
</protein>
<keyword evidence="3" id="KW-1133">Transmembrane helix</keyword>
<dbReference type="SUPFAM" id="SSF49562">
    <property type="entry name" value="C2 domain (Calcium/lipid-binding domain, CaLB)"/>
    <property type="match status" value="2"/>
</dbReference>
<dbReference type="PROSITE" id="PS51778">
    <property type="entry name" value="VAST"/>
    <property type="match status" value="2"/>
</dbReference>
<feature type="region of interest" description="Disordered" evidence="5">
    <location>
        <begin position="173"/>
        <end position="225"/>
    </location>
</feature>
<evidence type="ECO:0000256" key="2">
    <source>
        <dbReference type="ARBA" id="ARBA00022692"/>
    </source>
</evidence>
<feature type="compositionally biased region" description="Basic and acidic residues" evidence="5">
    <location>
        <begin position="186"/>
        <end position="195"/>
    </location>
</feature>
<keyword evidence="4" id="KW-0472">Membrane</keyword>
<organism evidence="8 9">
    <name type="scientific">Setaria viridis</name>
    <name type="common">Green bristlegrass</name>
    <name type="synonym">Setaria italica subsp. viridis</name>
    <dbReference type="NCBI Taxonomy" id="4556"/>
    <lineage>
        <taxon>Eukaryota</taxon>
        <taxon>Viridiplantae</taxon>
        <taxon>Streptophyta</taxon>
        <taxon>Embryophyta</taxon>
        <taxon>Tracheophyta</taxon>
        <taxon>Spermatophyta</taxon>
        <taxon>Magnoliopsida</taxon>
        <taxon>Liliopsida</taxon>
        <taxon>Poales</taxon>
        <taxon>Poaceae</taxon>
        <taxon>PACMAD clade</taxon>
        <taxon>Panicoideae</taxon>
        <taxon>Panicodae</taxon>
        <taxon>Paniceae</taxon>
        <taxon>Cenchrinae</taxon>
        <taxon>Setaria</taxon>
    </lineage>
</organism>
<dbReference type="Pfam" id="PF00168">
    <property type="entry name" value="C2"/>
    <property type="match status" value="2"/>
</dbReference>
<feature type="domain" description="C2" evidence="6">
    <location>
        <begin position="569"/>
        <end position="686"/>
    </location>
</feature>
<dbReference type="Pfam" id="PF16016">
    <property type="entry name" value="VASt"/>
    <property type="match status" value="2"/>
</dbReference>
<dbReference type="SMART" id="SM00239">
    <property type="entry name" value="C2"/>
    <property type="match status" value="2"/>
</dbReference>
<feature type="domain" description="C2" evidence="6">
    <location>
        <begin position="1"/>
        <end position="102"/>
    </location>
</feature>
<dbReference type="Gene3D" id="2.60.40.150">
    <property type="entry name" value="C2 domain"/>
    <property type="match status" value="2"/>
</dbReference>
<keyword evidence="9" id="KW-1185">Reference proteome</keyword>
<dbReference type="InterPro" id="IPR044511">
    <property type="entry name" value="At1g03370/At5g50170-like"/>
</dbReference>
<dbReference type="PROSITE" id="PS50004">
    <property type="entry name" value="C2"/>
    <property type="match status" value="2"/>
</dbReference>
<dbReference type="EMBL" id="CM016557">
    <property type="protein sequence ID" value="TKW10927.1"/>
    <property type="molecule type" value="Genomic_DNA"/>
</dbReference>
<proteinExistence type="predicted"/>
<dbReference type="Gene3D" id="2.30.29.30">
    <property type="entry name" value="Pleckstrin-homology domain (PH domain)/Phosphotyrosine-binding domain (PTB)"/>
    <property type="match status" value="1"/>
</dbReference>
<feature type="compositionally biased region" description="Polar residues" evidence="5">
    <location>
        <begin position="208"/>
        <end position="221"/>
    </location>
</feature>
<evidence type="ECO:0000256" key="4">
    <source>
        <dbReference type="ARBA" id="ARBA00023136"/>
    </source>
</evidence>
<gene>
    <name evidence="8" type="ORF">SEVIR_6G200800v2</name>
</gene>
<dbReference type="Pfam" id="PF02893">
    <property type="entry name" value="GRAM"/>
    <property type="match status" value="1"/>
</dbReference>
<dbReference type="Proteomes" id="UP000298652">
    <property type="component" value="Chromosome 6"/>
</dbReference>
<dbReference type="InterPro" id="IPR000008">
    <property type="entry name" value="C2_dom"/>
</dbReference>
<sequence>MRLTVRVIEARNLRAMDSNGFSDPYVKLQLGKQRFKTKVIKMNLNPTWDQEFSFLVGDVRDVLKLDVYDEDILQMDDFLGQLRVPLEDVLAAEDLSLGTQWYQLLPKGKTNKAVDCGEICVSIYLESAGATRSWSDDLSAELTDIERDYSLSSQSTAPSIALAYRETETCKEDSINEYSDGSEIPAEDKCSEVTDRNQAAAQDRSKENSNAALNGAETSSSKTDKPSFVDRVCQIFGKKNGDVVPTSSEISEASEQVQEEPRGYEIPVSQDDKTCPEAPFSELLKSLESRHEGVEMPVNLPGILVNQSYLASPSDLNNLLFSPDSDFKQTMIELQGCTDFKTEPWRLDNDGESLKRVVTYTTAPSKLVKAVRATEEQSYLKADGKEYAVLLSVSTPDVPCGTYFRTEILFRIMPGPELDSQQQTSHLVISWRMNFLQSTMIKSMIENGARQGLEQNYSQFSDLLSQKIKPIDVEGSGSDKEQVLASLQGGQESDWKIAFLYFCNFGVLSSLFVSIYIVLHVLRVNSSSVQGLEFPGLDLPDSLSEIIMGGLLFLQVQNILKKITCFVQARGQKGGDHGVKAQGDGWLLTVALIEGIKLAPVDATGFSDPYVVFTCNGKTKTSSIKFQTLEPQWNEIFEFDAMDDPPSVMSVHVYDFDGPFDEVTSLGHAEINFVKSNLSALADVWVPLKGNLAQSWQSKLHLRVFLNNSKGTGMVTEYLSKMEKEVGKKMTLRSPRTNTAFQELFSLPAEEFLISSFTCYLRRKLPTQGHLFLSPRTIGFYSSMFGRKTKFYFLWEDIEDIQGIPQSISSWSPSVVITLHRGRGMDAKHGAKSVDNGKLKFCLQSFASFSVAHRTIMALWKARSLSTELKVQLAEEQSQNNTLQSEDSGIFVGIEDAKGLQMTEVFSSTISTNMASLMEVFEGGPLEMKVMEKVGCQKYSATQWESDKPNEYQRQIHYKFSKKLSPVGGEVTGTQQKSPMPNKKGWIIEEVMELQGVLLGDFFTLHIKYQIEDLAPKQRASSVQVSLGIEWSKSTRHQKRIEKNVLSSSSARLKEMFNLASRELSHAR</sequence>
<dbReference type="SMART" id="SM00568">
    <property type="entry name" value="GRAM"/>
    <property type="match status" value="1"/>
</dbReference>
<feature type="domain" description="VASt" evidence="7">
    <location>
        <begin position="901"/>
        <end position="1068"/>
    </location>
</feature>
<dbReference type="InterPro" id="IPR031968">
    <property type="entry name" value="VASt"/>
</dbReference>
<dbReference type="InterPro" id="IPR004182">
    <property type="entry name" value="GRAM"/>
</dbReference>
<evidence type="ECO:0000259" key="7">
    <source>
        <dbReference type="PROSITE" id="PS51778"/>
    </source>
</evidence>
<evidence type="ECO:0000256" key="1">
    <source>
        <dbReference type="ARBA" id="ARBA00004167"/>
    </source>
</evidence>
<evidence type="ECO:0000313" key="9">
    <source>
        <dbReference type="Proteomes" id="UP000298652"/>
    </source>
</evidence>
<evidence type="ECO:0000259" key="6">
    <source>
        <dbReference type="PROSITE" id="PS50004"/>
    </source>
</evidence>
<dbReference type="PRINTS" id="PR00360">
    <property type="entry name" value="C2DOMAIN"/>
</dbReference>
<evidence type="ECO:0000256" key="5">
    <source>
        <dbReference type="SAM" id="MobiDB-lite"/>
    </source>
</evidence>
<reference evidence="8" key="1">
    <citation type="submission" date="2019-03" db="EMBL/GenBank/DDBJ databases">
        <title>WGS assembly of Setaria viridis.</title>
        <authorList>
            <person name="Huang P."/>
            <person name="Jenkins J."/>
            <person name="Grimwood J."/>
            <person name="Barry K."/>
            <person name="Healey A."/>
            <person name="Mamidi S."/>
            <person name="Sreedasyam A."/>
            <person name="Shu S."/>
            <person name="Feldman M."/>
            <person name="Wu J."/>
            <person name="Yu Y."/>
            <person name="Chen C."/>
            <person name="Johnson J."/>
            <person name="Rokhsar D."/>
            <person name="Baxter I."/>
            <person name="Schmutz J."/>
            <person name="Brutnell T."/>
            <person name="Kellogg E."/>
        </authorList>
    </citation>
    <scope>NUCLEOTIDE SEQUENCE [LARGE SCALE GENOMIC DNA]</scope>
</reference>
<dbReference type="InterPro" id="IPR011993">
    <property type="entry name" value="PH-like_dom_sf"/>
</dbReference>
<dbReference type="Gramene" id="TKW10927">
    <property type="protein sequence ID" value="TKW10927"/>
    <property type="gene ID" value="SEVIR_6G200800v2"/>
</dbReference>
<evidence type="ECO:0000256" key="3">
    <source>
        <dbReference type="ARBA" id="ARBA00022989"/>
    </source>
</evidence>
<dbReference type="AlphaFoldDB" id="A0A4U6UK21"/>
<dbReference type="GO" id="GO:0016020">
    <property type="term" value="C:membrane"/>
    <property type="evidence" value="ECO:0007669"/>
    <property type="project" value="UniProtKB-SubCell"/>
</dbReference>
<comment type="subcellular location">
    <subcellularLocation>
        <location evidence="1">Membrane</location>
        <topology evidence="1">Single-pass membrane protein</topology>
    </subcellularLocation>
</comment>
<name>A0A4U6UK21_SETVI</name>
<evidence type="ECO:0000313" key="8">
    <source>
        <dbReference type="EMBL" id="TKW10927.1"/>
    </source>
</evidence>
<keyword evidence="2" id="KW-0812">Transmembrane</keyword>
<feature type="domain" description="VASt" evidence="7">
    <location>
        <begin position="300"/>
        <end position="472"/>
    </location>
</feature>
<dbReference type="PANTHER" id="PTHR46296:SF2">
    <property type="entry name" value="OS08G0492400 PROTEIN"/>
    <property type="match status" value="1"/>
</dbReference>